<dbReference type="Pfam" id="PF01612">
    <property type="entry name" value="DNA_pol_A_exo1"/>
    <property type="match status" value="1"/>
</dbReference>
<evidence type="ECO:0000313" key="4">
    <source>
        <dbReference type="Proteomes" id="UP001194696"/>
    </source>
</evidence>
<dbReference type="InterPro" id="IPR012337">
    <property type="entry name" value="RNaseH-like_sf"/>
</dbReference>
<dbReference type="Gene3D" id="3.30.420.10">
    <property type="entry name" value="Ribonuclease H-like superfamily/Ribonuclease H"/>
    <property type="match status" value="1"/>
</dbReference>
<organism evidence="3 4">
    <name type="scientific">Linnemannia gamsii</name>
    <dbReference type="NCBI Taxonomy" id="64522"/>
    <lineage>
        <taxon>Eukaryota</taxon>
        <taxon>Fungi</taxon>
        <taxon>Fungi incertae sedis</taxon>
        <taxon>Mucoromycota</taxon>
        <taxon>Mortierellomycotina</taxon>
        <taxon>Mortierellomycetes</taxon>
        <taxon>Mortierellales</taxon>
        <taxon>Mortierellaceae</taxon>
        <taxon>Linnemannia</taxon>
    </lineage>
</organism>
<evidence type="ECO:0000259" key="2">
    <source>
        <dbReference type="Pfam" id="PF01612"/>
    </source>
</evidence>
<gene>
    <name evidence="3" type="ORF">BGZ96_007102</name>
</gene>
<dbReference type="EMBL" id="JAAAIM010000355">
    <property type="protein sequence ID" value="KAG0289325.1"/>
    <property type="molecule type" value="Genomic_DNA"/>
</dbReference>
<evidence type="ECO:0000313" key="3">
    <source>
        <dbReference type="EMBL" id="KAG0289325.1"/>
    </source>
</evidence>
<reference evidence="3 4" key="1">
    <citation type="journal article" date="2020" name="Fungal Divers.">
        <title>Resolving the Mortierellaceae phylogeny through synthesis of multi-gene phylogenetics and phylogenomics.</title>
        <authorList>
            <person name="Vandepol N."/>
            <person name="Liber J."/>
            <person name="Desiro A."/>
            <person name="Na H."/>
            <person name="Kennedy M."/>
            <person name="Barry K."/>
            <person name="Grigoriev I.V."/>
            <person name="Miller A.N."/>
            <person name="O'Donnell K."/>
            <person name="Stajich J.E."/>
            <person name="Bonito G."/>
        </authorList>
    </citation>
    <scope>NUCLEOTIDE SEQUENCE [LARGE SCALE GENOMIC DNA]</scope>
    <source>
        <strain evidence="3 4">AD045</strain>
    </source>
</reference>
<protein>
    <recommendedName>
        <fullName evidence="2">3'-5' exonuclease domain-containing protein</fullName>
    </recommendedName>
</protein>
<feature type="domain" description="3'-5' exonuclease" evidence="2">
    <location>
        <begin position="129"/>
        <end position="218"/>
    </location>
</feature>
<dbReference type="InterPro" id="IPR002562">
    <property type="entry name" value="3'-5'_exonuclease_dom"/>
</dbReference>
<proteinExistence type="predicted"/>
<dbReference type="SUPFAM" id="SSF53098">
    <property type="entry name" value="Ribonuclease H-like"/>
    <property type="match status" value="1"/>
</dbReference>
<name>A0ABQ7K1K9_9FUNG</name>
<feature type="region of interest" description="Disordered" evidence="1">
    <location>
        <begin position="481"/>
        <end position="507"/>
    </location>
</feature>
<sequence length="583" mass="65692">MWKRSIRHTRLLTRARNTKIQPCCHQSQELAWSMQPVNTVTTSLRHAWNWSKIKPDPKNPFFAKRSTKNTPHTAVVLLRNAEVPMLQIQPPVFMPSTSEEVQHSLNILLFMSDFNNEPRPLAVNILACSSTGLIHYIQIANEHLSLILPTYNITDGGRQPELIPPLLKTFLESSAYTKVGFGGYEDSVRIKDQYGITIKNIFDIHWMAKVMGIGSSSVGMLHDAFGEVHDVYIPGRNHPDGNHSSQADQQQEQQDRSQQRRQQSSQGPQEHGAIIDPRRWDWESHGDLELSGELIRCVAQDAFATLKIYDNIVHQKFKPGYQPAPIGPQITVDRARDFLLTSVPRGTLLPVRSLHHLLKGPFMSSAINVIQRDALALALVRQLIDGHELVADKADSAPFSFEDPSILGRKVLLPGIRSSESILSQQHSRKVVAEAFGCRPDELRLMQDSDMSRKPDKIQDLECFLGVYEWLEFLPGAELDEPLSTPSRDQVQKRVSAQDDATAAPTSSRKLPTLLALFLNLGTVARRAKDRPVETKQWATQRIERLVQQGALLRSAGPDGWIRINPSLLRRLKRIDNKPSSIN</sequence>
<feature type="region of interest" description="Disordered" evidence="1">
    <location>
        <begin position="232"/>
        <end position="278"/>
    </location>
</feature>
<dbReference type="InterPro" id="IPR036397">
    <property type="entry name" value="RNaseH_sf"/>
</dbReference>
<feature type="compositionally biased region" description="Polar residues" evidence="1">
    <location>
        <begin position="484"/>
        <end position="495"/>
    </location>
</feature>
<evidence type="ECO:0000256" key="1">
    <source>
        <dbReference type="SAM" id="MobiDB-lite"/>
    </source>
</evidence>
<accession>A0ABQ7K1K9</accession>
<keyword evidence="4" id="KW-1185">Reference proteome</keyword>
<comment type="caution">
    <text evidence="3">The sequence shown here is derived from an EMBL/GenBank/DDBJ whole genome shotgun (WGS) entry which is preliminary data.</text>
</comment>
<dbReference type="Proteomes" id="UP001194696">
    <property type="component" value="Unassembled WGS sequence"/>
</dbReference>